<organism evidence="2 3">
    <name type="scientific">Solirubrobacter ginsenosidimutans</name>
    <dbReference type="NCBI Taxonomy" id="490573"/>
    <lineage>
        <taxon>Bacteria</taxon>
        <taxon>Bacillati</taxon>
        <taxon>Actinomycetota</taxon>
        <taxon>Thermoleophilia</taxon>
        <taxon>Solirubrobacterales</taxon>
        <taxon>Solirubrobacteraceae</taxon>
        <taxon>Solirubrobacter</taxon>
    </lineage>
</organism>
<gene>
    <name evidence="2" type="ORF">OM076_15460</name>
</gene>
<dbReference type="InterPro" id="IPR016181">
    <property type="entry name" value="Acyl_CoA_acyltransferase"/>
</dbReference>
<dbReference type="Gene3D" id="3.40.630.30">
    <property type="match status" value="1"/>
</dbReference>
<accession>A0A9X3MUU1</accession>
<dbReference type="EMBL" id="JAPDOD010000013">
    <property type="protein sequence ID" value="MDA0161675.1"/>
    <property type="molecule type" value="Genomic_DNA"/>
</dbReference>
<dbReference type="PROSITE" id="PS51186">
    <property type="entry name" value="GNAT"/>
    <property type="match status" value="1"/>
</dbReference>
<dbReference type="RefSeq" id="WP_270040891.1">
    <property type="nucleotide sequence ID" value="NZ_JAPDOD010000013.1"/>
</dbReference>
<dbReference type="GO" id="GO:0016747">
    <property type="term" value="F:acyltransferase activity, transferring groups other than amino-acyl groups"/>
    <property type="evidence" value="ECO:0007669"/>
    <property type="project" value="InterPro"/>
</dbReference>
<sequence length="285" mass="30063">MPLFCDITLAERIERAEARLMARVCERGSGFAIELAGGMATFAGAGSPYNKVAGLGFGGVPADGALEDVERAYAAVRSPVQIELCHLGDPALAARLTERGYRLAGFENVLGIALDGERERVTPPGIEIRSSGDDELEHWLQVSADATVLPDTDGVPSHEEFSREDVLTAMRAFATADVKRYLALRDGAVAGEASFYLNGSIAQLTGAATLPAHRRRGIQTALFSTRLSDAAAAGAAIAVVTTQPGSKSQQNAQRQGFSLLYTRAILVNPLPGRGDALRRGIGDLA</sequence>
<dbReference type="SUPFAM" id="SSF55729">
    <property type="entry name" value="Acyl-CoA N-acyltransferases (Nat)"/>
    <property type="match status" value="1"/>
</dbReference>
<dbReference type="AlphaFoldDB" id="A0A9X3MUU1"/>
<evidence type="ECO:0000313" key="3">
    <source>
        <dbReference type="Proteomes" id="UP001149140"/>
    </source>
</evidence>
<reference evidence="2" key="1">
    <citation type="submission" date="2022-10" db="EMBL/GenBank/DDBJ databases">
        <title>The WGS of Solirubrobacter ginsenosidimutans DSM 21036.</title>
        <authorList>
            <person name="Jiang Z."/>
        </authorList>
    </citation>
    <scope>NUCLEOTIDE SEQUENCE</scope>
    <source>
        <strain evidence="2">DSM 21036</strain>
    </source>
</reference>
<dbReference type="Pfam" id="PF00583">
    <property type="entry name" value="Acetyltransf_1"/>
    <property type="match status" value="1"/>
</dbReference>
<evidence type="ECO:0000313" key="2">
    <source>
        <dbReference type="EMBL" id="MDA0161675.1"/>
    </source>
</evidence>
<comment type="caution">
    <text evidence="2">The sequence shown here is derived from an EMBL/GenBank/DDBJ whole genome shotgun (WGS) entry which is preliminary data.</text>
</comment>
<feature type="domain" description="N-acetyltransferase" evidence="1">
    <location>
        <begin position="126"/>
        <end position="271"/>
    </location>
</feature>
<name>A0A9X3MUU1_9ACTN</name>
<evidence type="ECO:0000259" key="1">
    <source>
        <dbReference type="PROSITE" id="PS51186"/>
    </source>
</evidence>
<dbReference type="InterPro" id="IPR000182">
    <property type="entry name" value="GNAT_dom"/>
</dbReference>
<proteinExistence type="predicted"/>
<dbReference type="Proteomes" id="UP001149140">
    <property type="component" value="Unassembled WGS sequence"/>
</dbReference>
<keyword evidence="3" id="KW-1185">Reference proteome</keyword>
<protein>
    <recommendedName>
        <fullName evidence="1">N-acetyltransferase domain-containing protein</fullName>
    </recommendedName>
</protein>